<dbReference type="PANTHER" id="PTHR46797">
    <property type="entry name" value="HTH-TYPE TRANSCRIPTIONAL REGULATOR"/>
    <property type="match status" value="1"/>
</dbReference>
<dbReference type="AlphaFoldDB" id="A0A1G8I620"/>
<accession>A0A1G8I620</accession>
<name>A0A1G8I620_9BACI</name>
<dbReference type="Pfam" id="PF01381">
    <property type="entry name" value="HTH_3"/>
    <property type="match status" value="1"/>
</dbReference>
<dbReference type="GO" id="GO:0005829">
    <property type="term" value="C:cytosol"/>
    <property type="evidence" value="ECO:0007669"/>
    <property type="project" value="TreeGrafter"/>
</dbReference>
<dbReference type="Proteomes" id="UP000199163">
    <property type="component" value="Unassembled WGS sequence"/>
</dbReference>
<keyword evidence="4" id="KW-1185">Reference proteome</keyword>
<dbReference type="SMART" id="SM00530">
    <property type="entry name" value="HTH_XRE"/>
    <property type="match status" value="1"/>
</dbReference>
<dbReference type="GO" id="GO:0003677">
    <property type="term" value="F:DNA binding"/>
    <property type="evidence" value="ECO:0007669"/>
    <property type="project" value="UniProtKB-KW"/>
</dbReference>
<dbReference type="GO" id="GO:0003700">
    <property type="term" value="F:DNA-binding transcription factor activity"/>
    <property type="evidence" value="ECO:0007669"/>
    <property type="project" value="TreeGrafter"/>
</dbReference>
<dbReference type="InterPro" id="IPR010982">
    <property type="entry name" value="Lambda_DNA-bd_dom_sf"/>
</dbReference>
<dbReference type="CDD" id="cd00093">
    <property type="entry name" value="HTH_XRE"/>
    <property type="match status" value="1"/>
</dbReference>
<proteinExistence type="predicted"/>
<dbReference type="EMBL" id="FNDK01000023">
    <property type="protein sequence ID" value="SDI14272.1"/>
    <property type="molecule type" value="Genomic_DNA"/>
</dbReference>
<evidence type="ECO:0000259" key="2">
    <source>
        <dbReference type="PROSITE" id="PS50943"/>
    </source>
</evidence>
<evidence type="ECO:0000256" key="1">
    <source>
        <dbReference type="ARBA" id="ARBA00023125"/>
    </source>
</evidence>
<feature type="domain" description="HTH cro/C1-type" evidence="2">
    <location>
        <begin position="13"/>
        <end position="67"/>
    </location>
</feature>
<evidence type="ECO:0000313" key="4">
    <source>
        <dbReference type="Proteomes" id="UP000199163"/>
    </source>
</evidence>
<dbReference type="PANTHER" id="PTHR46797:SF1">
    <property type="entry name" value="METHYLPHOSPHONATE SYNTHASE"/>
    <property type="match status" value="1"/>
</dbReference>
<dbReference type="PROSITE" id="PS50943">
    <property type="entry name" value="HTH_CROC1"/>
    <property type="match status" value="1"/>
</dbReference>
<gene>
    <name evidence="3" type="ORF">SAMN05192534_1234</name>
</gene>
<protein>
    <submittedName>
        <fullName evidence="3">Helix-turn-helix</fullName>
    </submittedName>
</protein>
<keyword evidence="1" id="KW-0238">DNA-binding</keyword>
<dbReference type="RefSeq" id="WP_175487529.1">
    <property type="nucleotide sequence ID" value="NZ_FNDK01000023.1"/>
</dbReference>
<dbReference type="InterPro" id="IPR001387">
    <property type="entry name" value="Cro/C1-type_HTH"/>
</dbReference>
<dbReference type="Gene3D" id="1.10.260.40">
    <property type="entry name" value="lambda repressor-like DNA-binding domains"/>
    <property type="match status" value="1"/>
</dbReference>
<sequence>MGSEVNERIGQNIKCYRLRKKLTQEELAQKTGISKSHVSYLEAGKKNISVYLVCRIAASLGVDVHVLLDQKEVCK</sequence>
<dbReference type="SUPFAM" id="SSF47413">
    <property type="entry name" value="lambda repressor-like DNA-binding domains"/>
    <property type="match status" value="1"/>
</dbReference>
<organism evidence="3 4">
    <name type="scientific">Alteribacillus persepolensis</name>
    <dbReference type="NCBI Taxonomy" id="568899"/>
    <lineage>
        <taxon>Bacteria</taxon>
        <taxon>Bacillati</taxon>
        <taxon>Bacillota</taxon>
        <taxon>Bacilli</taxon>
        <taxon>Bacillales</taxon>
        <taxon>Bacillaceae</taxon>
        <taxon>Alteribacillus</taxon>
    </lineage>
</organism>
<dbReference type="STRING" id="568899.SAMN05192534_1234"/>
<dbReference type="InterPro" id="IPR050807">
    <property type="entry name" value="TransReg_Diox_bact_type"/>
</dbReference>
<evidence type="ECO:0000313" key="3">
    <source>
        <dbReference type="EMBL" id="SDI14272.1"/>
    </source>
</evidence>
<reference evidence="3 4" key="1">
    <citation type="submission" date="2016-10" db="EMBL/GenBank/DDBJ databases">
        <authorList>
            <person name="de Groot N.N."/>
        </authorList>
    </citation>
    <scope>NUCLEOTIDE SEQUENCE [LARGE SCALE GENOMIC DNA]</scope>
    <source>
        <strain evidence="3 4">DSM 21632</strain>
    </source>
</reference>